<dbReference type="PROSITE" id="PS00028">
    <property type="entry name" value="ZINC_FINGER_C2H2_1"/>
    <property type="match status" value="11"/>
</dbReference>
<dbReference type="Proteomes" id="UP000324632">
    <property type="component" value="Chromosome 18"/>
</dbReference>
<feature type="compositionally biased region" description="Basic and acidic residues" evidence="13">
    <location>
        <begin position="2216"/>
        <end position="2225"/>
    </location>
</feature>
<dbReference type="EMBL" id="SOYY01000018">
    <property type="protein sequence ID" value="KAA0709002.1"/>
    <property type="molecule type" value="Genomic_DNA"/>
</dbReference>
<name>A0A5A9NG77_9TELE</name>
<evidence type="ECO:0000256" key="12">
    <source>
        <dbReference type="PROSITE-ProRule" id="PRU00042"/>
    </source>
</evidence>
<dbReference type="PANTHER" id="PTHR15507:SF14">
    <property type="entry name" value="ZINC FINGER PROTEIN 292"/>
    <property type="match status" value="1"/>
</dbReference>
<feature type="region of interest" description="Disordered" evidence="13">
    <location>
        <begin position="1664"/>
        <end position="1688"/>
    </location>
</feature>
<feature type="region of interest" description="Disordered" evidence="13">
    <location>
        <begin position="1260"/>
        <end position="1294"/>
    </location>
</feature>
<feature type="domain" description="C2H2-type" evidence="14">
    <location>
        <begin position="717"/>
        <end position="746"/>
    </location>
</feature>
<feature type="domain" description="C2H2-type" evidence="14">
    <location>
        <begin position="660"/>
        <end position="689"/>
    </location>
</feature>
<dbReference type="InterPro" id="IPR052251">
    <property type="entry name" value="GH-ZnFinger_Regulators"/>
</dbReference>
<reference evidence="15 16" key="1">
    <citation type="journal article" date="2019" name="Mol. Ecol. Resour.">
        <title>Chromosome-level genome assembly of Triplophysa tibetana, a fish adapted to the harsh high-altitude environment of the Tibetan Plateau.</title>
        <authorList>
            <person name="Yang X."/>
            <person name="Liu H."/>
            <person name="Ma Z."/>
            <person name="Zou Y."/>
            <person name="Zou M."/>
            <person name="Mao Y."/>
            <person name="Li X."/>
            <person name="Wang H."/>
            <person name="Chen T."/>
            <person name="Wang W."/>
            <person name="Yang R."/>
        </authorList>
    </citation>
    <scope>NUCLEOTIDE SEQUENCE [LARGE SCALE GENOMIC DNA]</scope>
    <source>
        <strain evidence="15">TTIB1903HZAU</strain>
        <tissue evidence="15">Muscle</tissue>
    </source>
</reference>
<dbReference type="GO" id="GO:0005634">
    <property type="term" value="C:nucleus"/>
    <property type="evidence" value="ECO:0007669"/>
    <property type="project" value="UniProtKB-SubCell"/>
</dbReference>
<gene>
    <name evidence="15" type="ORF">E1301_Tti017438</name>
</gene>
<feature type="domain" description="C2H2-type" evidence="14">
    <location>
        <begin position="1898"/>
        <end position="1928"/>
    </location>
</feature>
<feature type="domain" description="C2H2-type" evidence="14">
    <location>
        <begin position="632"/>
        <end position="659"/>
    </location>
</feature>
<evidence type="ECO:0000256" key="2">
    <source>
        <dbReference type="ARBA" id="ARBA00006991"/>
    </source>
</evidence>
<dbReference type="PANTHER" id="PTHR15507">
    <property type="entry name" value="ZINC FINGER PROTEIN RLF"/>
    <property type="match status" value="1"/>
</dbReference>
<keyword evidence="4" id="KW-0479">Metal-binding</keyword>
<accession>A0A5A9NG77</accession>
<dbReference type="Pfam" id="PF26218">
    <property type="entry name" value="zf_C2H2_ZNF292"/>
    <property type="match status" value="2"/>
</dbReference>
<keyword evidence="16" id="KW-1185">Reference proteome</keyword>
<evidence type="ECO:0000256" key="10">
    <source>
        <dbReference type="ARBA" id="ARBA00023163"/>
    </source>
</evidence>
<dbReference type="InterPro" id="IPR036236">
    <property type="entry name" value="Znf_C2H2_sf"/>
</dbReference>
<dbReference type="InterPro" id="IPR013087">
    <property type="entry name" value="Znf_C2H2_type"/>
</dbReference>
<feature type="domain" description="C2H2-type" evidence="14">
    <location>
        <begin position="972"/>
        <end position="1002"/>
    </location>
</feature>
<keyword evidence="8" id="KW-0805">Transcription regulation</keyword>
<feature type="region of interest" description="Disordered" evidence="13">
    <location>
        <begin position="1856"/>
        <end position="1893"/>
    </location>
</feature>
<feature type="compositionally biased region" description="Acidic residues" evidence="13">
    <location>
        <begin position="2232"/>
        <end position="2244"/>
    </location>
</feature>
<dbReference type="Pfam" id="PF00096">
    <property type="entry name" value="zf-C2H2"/>
    <property type="match status" value="1"/>
</dbReference>
<dbReference type="SUPFAM" id="SSF57667">
    <property type="entry name" value="beta-beta-alpha zinc fingers"/>
    <property type="match status" value="2"/>
</dbReference>
<feature type="compositionally biased region" description="Low complexity" evidence="13">
    <location>
        <begin position="2316"/>
        <end position="2328"/>
    </location>
</feature>
<dbReference type="PROSITE" id="PS50157">
    <property type="entry name" value="ZINC_FINGER_C2H2_2"/>
    <property type="match status" value="6"/>
</dbReference>
<evidence type="ECO:0000256" key="13">
    <source>
        <dbReference type="SAM" id="MobiDB-lite"/>
    </source>
</evidence>
<sequence length="2428" mass="273364">MADEEAEQDHGERVDASDALNAFSARLEEIAATLNNSVESPDERESQYCYEFCQYITSRHCHHLLTYSFSGVQEGCFYLQKNKILTLRSVTVSVKYDSLFNLWPLCSLYFHEYAIECTSEFLYSSGARLLKLLDKIIIPININTQVIMLCLAFKMLLTFTKKIYGKFVHLSTTACTVNEMRLCSYIHCILYHFLHKKIGRLEIGANRYCAYTLFLSFSDNNLLIEEIRQKIELTRFYKQNLKRLRSQTHFCLDVSSNCQMIRLVVRYVWVVIKIMLPETLKGGSPPLIGRCPSFSRPRSQNIKEKQSITLTVTALLGIRLKSHRSTKINRVLLTSVVESHLLSANMIPPPARQIENQTLPSVHHLLLDVFLALRFELVFKCNFHTHSTVVCHCNGHNCTGAVSLSIIFLLQSSKSQVLKIVTRVRLDQNDGQKKTSATLDVYGMMREDEKNNSQLFLPFFELVKAVRRTKSALSALAVKCSRCIIAHSLVQDSQMFFFHFYTNIPGFWQEWTSKAFWTDAVKCHVKRSCQLTEFLLEPTVDSYYAVETLYNEPDQKLEEKDLPVPNSLRCELILVLKTQWPFDPEKAAKGACCPVQSCRRGFKYFRNLIAHVKDHGDNEEAKRFLEMQSTKVVCQYCRRQFVSVDHLNDHLQVHCGTKPYICIQLNCKASFDSNAELIVHKKEHPGFKARCMFPGCRKIFQEAYKLYDHEAQHYKTFTCKAPDCGKVFHCQTELDLHVESHVTKKEVMSSDELPTEPHEDQWNETHQNSIQSDPHSATQAYSTNPPVGPSGALEVKHSVNNMLNSVLELSAQECVYPETGQPQTPIHLPIPQTHDNLTQTATSTHMSHLSQIGPEESLLEALMSDSDPIPSTSSYQSVLEDFLPVPATDALNGQLQTTDSAKAPLYNNTNGVYGQYSPNPLGQVQTQYSSMYNSTITSPTHAPLTSNGQACENKSVQSVNTNNTTQVVKERHKCLFDSCSRDYSSYRSVTKHMKAVHSDFYTEWKLAKKNKVAMLSTLRTVSKKGSLNLSQKVPAPAVQPQNPHAQSIPYSTNCINSGFPSVSPGVTAPTGHIQMENILDPIVISQLGTNQSHMATGHLWDTRQNSTLQQQTCHSQEMTTNINTLSGSRFTPHLNTASTEGVQHRGMNFSTLHPNNPPAPALMDSVQKLSVDSLNPLCSINQPQQVMGSNMMEAVNSVADPNLSSAQMTPYTDSLSISIPKDPLASSYSQQQGDGSFLPVPRTECVVSLKTEPNFDFPLSSNIIAPSNESSPSPRNNTSSVSNDGDKKVKRSRRTKWPAIIKDGKFICCRCYREFQSPKSLGGHLSKRVHCKPFDEADLTSDLPSSFLDLLNSPHPTPPSYVNLPIPAHPPIRGRLDPKLFPNVTYPQANGTTYSSSDKQMEEGFKQNSSNVCVSSGQEQLPNACGGYTQNNRMSETSVIQHTGSVKHQIQPRYPDSSNPLFTDAISDPLLSQLLAEDHSASTLSSGSSEHVSQILQAETVNKIETTEKSTISNASVMSNDGLLAAMESLAQNLVSEKSVKERLREQILAGDLHKISSLPRGSSIDSSCSQISVASPVPRETRCTSNLIQDATQGEQEWNTAGTSAETLLQLGDAILNEGLSQTNSSMSLGHDVNEINDTTTAIPDEISVIRKSFEKLDLDREMAEDTRTVDQPKTSDVKPNKPESKDSAIEMSTYEKPFACDANGCTYRAMTKDALFKHLIKLHNYTDNMLAEVKGQCNVSPFSCQICNKAFTRNSNLRAHYLTIHNFSQEDMRKLKSKRHSNQRLVESDSGSPCPTPVVCSQVKNMTGCKSTTTSRVDQHPKTWFPGQSYGSLLKELPPTPPLTQNPSAQIQIENQPLDKKPKPCKPRPPKPKESPKKPKEKKTEMDDSFSPYRPYRCVHHGCVAAFTIQHNLILHYKAVHQSALPKFEVYNQDEQIDEETEEKDKNEETEDKPDGEIKEVDEFRCQVKDCSCIFQNVPDLLQHYLQPHKLPLEKAGAMMCSINLGRFQCDQPDCSEMFTGFWKYINHVDREHKDIKISKVEPVEGMFRCQVEGCECAYSTRSNLLRHTMKKHHDVYKRLLMNPREGSRGGKLGRPKKYDDDAADVVEKENRETNKKTIKKACPKKCKTTKNNWTKYGKPILKTREEASAMCTKRLQLQYACMIKGCETVTGSERNIMKHYLQHGLPKQYLEEQRSNFIHCKKLPRSRYKRIASRSDDTDKSGESSVETSDNDEVAEPEPSESEFSKPTSEKESTEDPDLSDSKPSTDTCSEISVVIKRRRGRPRKGEIVRKSSGQKRTTRLRTPRSCTVSYVDLNSDSTSSSTLTQEDISDHNTPLNSFKPMGFEVSFLQFLEESRTSKRKATEQMNGEMPSRDILKLVEFKNPQKLTSLSNITFEVQKVFSGALELLLKQLHEMRPSVILEKEN</sequence>
<dbReference type="InterPro" id="IPR058902">
    <property type="entry name" value="zf_C2H2_ZNF292/Rlf"/>
</dbReference>
<feature type="compositionally biased region" description="Basic and acidic residues" evidence="13">
    <location>
        <begin position="1945"/>
        <end position="1959"/>
    </location>
</feature>
<keyword evidence="10" id="KW-0804">Transcription</keyword>
<evidence type="ECO:0000256" key="7">
    <source>
        <dbReference type="ARBA" id="ARBA00022833"/>
    </source>
</evidence>
<evidence type="ECO:0000256" key="9">
    <source>
        <dbReference type="ARBA" id="ARBA00023125"/>
    </source>
</evidence>
<evidence type="ECO:0000256" key="1">
    <source>
        <dbReference type="ARBA" id="ARBA00004123"/>
    </source>
</evidence>
<feature type="compositionally biased region" description="Basic residues" evidence="13">
    <location>
        <begin position="2296"/>
        <end position="2306"/>
    </location>
</feature>
<proteinExistence type="inferred from homology"/>
<organism evidence="15 16">
    <name type="scientific">Triplophysa tibetana</name>
    <dbReference type="NCBI Taxonomy" id="1572043"/>
    <lineage>
        <taxon>Eukaryota</taxon>
        <taxon>Metazoa</taxon>
        <taxon>Chordata</taxon>
        <taxon>Craniata</taxon>
        <taxon>Vertebrata</taxon>
        <taxon>Euteleostomi</taxon>
        <taxon>Actinopterygii</taxon>
        <taxon>Neopterygii</taxon>
        <taxon>Teleostei</taxon>
        <taxon>Ostariophysi</taxon>
        <taxon>Cypriniformes</taxon>
        <taxon>Nemacheilidae</taxon>
        <taxon>Triplophysa</taxon>
    </lineage>
</organism>
<evidence type="ECO:0000256" key="11">
    <source>
        <dbReference type="ARBA" id="ARBA00023242"/>
    </source>
</evidence>
<evidence type="ECO:0000313" key="15">
    <source>
        <dbReference type="EMBL" id="KAA0709002.1"/>
    </source>
</evidence>
<keyword evidence="9" id="KW-0238">DNA-binding</keyword>
<keyword evidence="3" id="KW-0597">Phosphoprotein</keyword>
<keyword evidence="6 12" id="KW-0863">Zinc-finger</keyword>
<dbReference type="InterPro" id="IPR057986">
    <property type="entry name" value="TPR_Rlf/292/654"/>
</dbReference>
<evidence type="ECO:0000256" key="3">
    <source>
        <dbReference type="ARBA" id="ARBA00022553"/>
    </source>
</evidence>
<comment type="caution">
    <text evidence="15">The sequence shown here is derived from an EMBL/GenBank/DDBJ whole genome shotgun (WGS) entry which is preliminary data.</text>
</comment>
<feature type="region of interest" description="Disordered" evidence="13">
    <location>
        <begin position="1938"/>
        <end position="1959"/>
    </location>
</feature>
<feature type="compositionally biased region" description="Low complexity" evidence="13">
    <location>
        <begin position="1266"/>
        <end position="1283"/>
    </location>
</feature>
<dbReference type="GO" id="GO:0003677">
    <property type="term" value="F:DNA binding"/>
    <property type="evidence" value="ECO:0007669"/>
    <property type="project" value="UniProtKB-KW"/>
</dbReference>
<feature type="region of interest" description="Disordered" evidence="13">
    <location>
        <begin position="2087"/>
        <end position="2113"/>
    </location>
</feature>
<protein>
    <submittedName>
        <fullName evidence="15">Zinc finger protein 292</fullName>
    </submittedName>
</protein>
<feature type="compositionally biased region" description="Polar residues" evidence="13">
    <location>
        <begin position="764"/>
        <end position="785"/>
    </location>
</feature>
<evidence type="ECO:0000259" key="14">
    <source>
        <dbReference type="PROSITE" id="PS50157"/>
    </source>
</evidence>
<dbReference type="SMART" id="SM00355">
    <property type="entry name" value="ZnF_C2H2"/>
    <property type="match status" value="14"/>
</dbReference>
<comment type="similarity">
    <text evidence="2">Belongs to the krueppel C2H2-type zinc-finger protein family.</text>
</comment>
<feature type="region of interest" description="Disordered" evidence="13">
    <location>
        <begin position="2212"/>
        <end position="2339"/>
    </location>
</feature>
<feature type="compositionally biased region" description="Basic and acidic residues" evidence="13">
    <location>
        <begin position="1873"/>
        <end position="1888"/>
    </location>
</feature>
<dbReference type="Gene3D" id="3.30.160.60">
    <property type="entry name" value="Classic Zinc Finger"/>
    <property type="match status" value="3"/>
</dbReference>
<evidence type="ECO:0000256" key="6">
    <source>
        <dbReference type="ARBA" id="ARBA00022771"/>
    </source>
</evidence>
<dbReference type="Pfam" id="PF25580">
    <property type="entry name" value="TPR_Rlf"/>
    <property type="match status" value="1"/>
</dbReference>
<feature type="compositionally biased region" description="Polar residues" evidence="13">
    <location>
        <begin position="2265"/>
        <end position="2274"/>
    </location>
</feature>
<feature type="region of interest" description="Disordered" evidence="13">
    <location>
        <begin position="746"/>
        <end position="787"/>
    </location>
</feature>
<evidence type="ECO:0000256" key="4">
    <source>
        <dbReference type="ARBA" id="ARBA00022723"/>
    </source>
</evidence>
<keyword evidence="5" id="KW-0677">Repeat</keyword>
<keyword evidence="7" id="KW-0862">Zinc</keyword>
<dbReference type="GO" id="GO:0008270">
    <property type="term" value="F:zinc ion binding"/>
    <property type="evidence" value="ECO:0007669"/>
    <property type="project" value="UniProtKB-KW"/>
</dbReference>
<comment type="subcellular location">
    <subcellularLocation>
        <location evidence="1">Nucleus</location>
    </subcellularLocation>
</comment>
<evidence type="ECO:0000256" key="8">
    <source>
        <dbReference type="ARBA" id="ARBA00023015"/>
    </source>
</evidence>
<evidence type="ECO:0000313" key="16">
    <source>
        <dbReference type="Proteomes" id="UP000324632"/>
    </source>
</evidence>
<dbReference type="GO" id="GO:0000981">
    <property type="term" value="F:DNA-binding transcription factor activity, RNA polymerase II-specific"/>
    <property type="evidence" value="ECO:0007669"/>
    <property type="project" value="TreeGrafter"/>
</dbReference>
<keyword evidence="11" id="KW-0539">Nucleus</keyword>
<feature type="compositionally biased region" description="Basic and acidic residues" evidence="13">
    <location>
        <begin position="2099"/>
        <end position="2113"/>
    </location>
</feature>
<evidence type="ECO:0000256" key="5">
    <source>
        <dbReference type="ARBA" id="ARBA00022737"/>
    </source>
</evidence>
<feature type="domain" description="C2H2-type" evidence="14">
    <location>
        <begin position="1744"/>
        <end position="1772"/>
    </location>
</feature>